<name>A0ABQ3B0Z2_9ACTN</name>
<evidence type="ECO:0000256" key="1">
    <source>
        <dbReference type="SAM" id="MobiDB-lite"/>
    </source>
</evidence>
<reference evidence="3" key="1">
    <citation type="journal article" date="2019" name="Int. J. Syst. Evol. Microbiol.">
        <title>The Global Catalogue of Microorganisms (GCM) 10K type strain sequencing project: providing services to taxonomists for standard genome sequencing and annotation.</title>
        <authorList>
            <consortium name="The Broad Institute Genomics Platform"/>
            <consortium name="The Broad Institute Genome Sequencing Center for Infectious Disease"/>
            <person name="Wu L."/>
            <person name="Ma J."/>
        </authorList>
    </citation>
    <scope>NUCLEOTIDE SEQUENCE [LARGE SCALE GENOMIC DNA]</scope>
    <source>
        <strain evidence="3">JCM 4594</strain>
    </source>
</reference>
<protein>
    <submittedName>
        <fullName evidence="2">Uncharacterized protein</fullName>
    </submittedName>
</protein>
<dbReference type="EMBL" id="BMUU01000023">
    <property type="protein sequence ID" value="GGY70317.1"/>
    <property type="molecule type" value="Genomic_DNA"/>
</dbReference>
<accession>A0ABQ3B0Z2</accession>
<keyword evidence="3" id="KW-1185">Reference proteome</keyword>
<proteinExistence type="predicted"/>
<evidence type="ECO:0000313" key="3">
    <source>
        <dbReference type="Proteomes" id="UP000600946"/>
    </source>
</evidence>
<sequence length="178" mass="19392">MYRDPVCGTHTGSTHMCGTNMSGTNMFRTGMFRTGMFRTDMSRTDMCGDPTLMGRAPMEQAHMTQGAMGCTHTHRRCRLCRGGERGRDDGGSREHRGHRDTTGEVHPTMVPGTTGRADRPLGHAPPGRKHETGRGAEPPPPGPFGPTFTSVQVCYFRIDANNRATAFRAAPVARRCSG</sequence>
<feature type="region of interest" description="Disordered" evidence="1">
    <location>
        <begin position="82"/>
        <end position="145"/>
    </location>
</feature>
<comment type="caution">
    <text evidence="2">The sequence shown here is derived from an EMBL/GenBank/DDBJ whole genome shotgun (WGS) entry which is preliminary data.</text>
</comment>
<evidence type="ECO:0000313" key="2">
    <source>
        <dbReference type="EMBL" id="GGY70317.1"/>
    </source>
</evidence>
<gene>
    <name evidence="2" type="ORF">GCM10010326_75750</name>
</gene>
<feature type="compositionally biased region" description="Basic and acidic residues" evidence="1">
    <location>
        <begin position="82"/>
        <end position="103"/>
    </location>
</feature>
<dbReference type="Proteomes" id="UP000600946">
    <property type="component" value="Unassembled WGS sequence"/>
</dbReference>
<organism evidence="2 3">
    <name type="scientific">Streptomyces xanthochromogenes</name>
    <dbReference type="NCBI Taxonomy" id="67384"/>
    <lineage>
        <taxon>Bacteria</taxon>
        <taxon>Bacillati</taxon>
        <taxon>Actinomycetota</taxon>
        <taxon>Actinomycetes</taxon>
        <taxon>Kitasatosporales</taxon>
        <taxon>Streptomycetaceae</taxon>
        <taxon>Streptomyces</taxon>
    </lineage>
</organism>